<feature type="region of interest" description="Disordered" evidence="1">
    <location>
        <begin position="21"/>
        <end position="89"/>
    </location>
</feature>
<evidence type="ECO:0000313" key="2">
    <source>
        <dbReference type="EMBL" id="VAV88167.1"/>
    </source>
</evidence>
<feature type="compositionally biased region" description="Basic and acidic residues" evidence="1">
    <location>
        <begin position="154"/>
        <end position="168"/>
    </location>
</feature>
<feature type="region of interest" description="Disordered" evidence="1">
    <location>
        <begin position="152"/>
        <end position="200"/>
    </location>
</feature>
<reference evidence="2" key="1">
    <citation type="submission" date="2018-06" db="EMBL/GenBank/DDBJ databases">
        <authorList>
            <person name="Zhirakovskaya E."/>
        </authorList>
    </citation>
    <scope>NUCLEOTIDE SEQUENCE</scope>
</reference>
<dbReference type="InterPro" id="IPR021973">
    <property type="entry name" value="SprA-related"/>
</dbReference>
<protein>
    <submittedName>
        <fullName evidence="2">SrpA-related protein</fullName>
    </submittedName>
</protein>
<evidence type="ECO:0000256" key="1">
    <source>
        <dbReference type="SAM" id="MobiDB-lite"/>
    </source>
</evidence>
<feature type="compositionally biased region" description="Polar residues" evidence="1">
    <location>
        <begin position="26"/>
        <end position="38"/>
    </location>
</feature>
<dbReference type="AlphaFoldDB" id="A0A3B0R9N1"/>
<feature type="compositionally biased region" description="Basic and acidic residues" evidence="1">
    <location>
        <begin position="46"/>
        <end position="69"/>
    </location>
</feature>
<name>A0A3B0R9N1_9ZZZZ</name>
<sequence>MISAISGSVAQSFRPPAISLAARGTESVQPKGSDSGKSSRLGALTEEQKKQVEQLKKTDREVRAHEQAHKNAGGQFTGSASFGYTVGPDGRRYAVSGEVPIDVAPVEGDPAATVSKMTIVASAALAPAKPSGQDRKVAALATSIRTEAQAELAAKSRDKLSGKDESDSKSSALSAQAAYTTGSSPEKGSQIAGSLLDLFS</sequence>
<gene>
    <name evidence="2" type="ORF">MNBD_ALPHA02-1688</name>
</gene>
<proteinExistence type="predicted"/>
<dbReference type="Pfam" id="PF12118">
    <property type="entry name" value="SprA-related"/>
    <property type="match status" value="1"/>
</dbReference>
<dbReference type="EMBL" id="UOED01000031">
    <property type="protein sequence ID" value="VAV88167.1"/>
    <property type="molecule type" value="Genomic_DNA"/>
</dbReference>
<organism evidence="2">
    <name type="scientific">hydrothermal vent metagenome</name>
    <dbReference type="NCBI Taxonomy" id="652676"/>
    <lineage>
        <taxon>unclassified sequences</taxon>
        <taxon>metagenomes</taxon>
        <taxon>ecological metagenomes</taxon>
    </lineage>
</organism>
<accession>A0A3B0R9N1</accession>
<feature type="compositionally biased region" description="Polar residues" evidence="1">
    <location>
        <begin position="169"/>
        <end position="187"/>
    </location>
</feature>